<dbReference type="EMBL" id="BSXS01004917">
    <property type="protein sequence ID" value="GME83690.1"/>
    <property type="molecule type" value="Genomic_DNA"/>
</dbReference>
<comment type="caution">
    <text evidence="1">The sequence shown here is derived from an EMBL/GenBank/DDBJ whole genome shotgun (WGS) entry which is preliminary data.</text>
</comment>
<evidence type="ECO:0000313" key="1">
    <source>
        <dbReference type="EMBL" id="GME83690.1"/>
    </source>
</evidence>
<organism evidence="1 2">
    <name type="scientific">Ambrosiozyma monospora</name>
    <name type="common">Yeast</name>
    <name type="synonym">Endomycopsis monosporus</name>
    <dbReference type="NCBI Taxonomy" id="43982"/>
    <lineage>
        <taxon>Eukaryota</taxon>
        <taxon>Fungi</taxon>
        <taxon>Dikarya</taxon>
        <taxon>Ascomycota</taxon>
        <taxon>Saccharomycotina</taxon>
        <taxon>Pichiomycetes</taxon>
        <taxon>Pichiales</taxon>
        <taxon>Pichiaceae</taxon>
        <taxon>Ambrosiozyma</taxon>
    </lineage>
</organism>
<gene>
    <name evidence="1" type="ORF">Amon02_000633400</name>
</gene>
<evidence type="ECO:0000313" key="2">
    <source>
        <dbReference type="Proteomes" id="UP001165064"/>
    </source>
</evidence>
<proteinExistence type="predicted"/>
<dbReference type="Proteomes" id="UP001165064">
    <property type="component" value="Unassembled WGS sequence"/>
</dbReference>
<accession>A0ACB5T8J2</accession>
<sequence length="350" mass="38308">MEKILQWSIANQSNDPEERSKAPELKPEDLSKLFGNQKDDAVLMAENMSVIVSQSPEITIDDKLTAFDNFELLIENLDNANNLKNMGLWEPLLGVLIPKENANETKKEEDGEGEQELIACAASVVGSSVQNNRPCQDDFLQFVKGTVYNDGKSESGVNYFEKLIDLAFNGSTTVGAGVQKKALFAVSNLLRYHYPMYVEFKKLGGWEKLNGLLKKFDDLNNNLKLRSVSLLLSLLTIDPDYSDGFAKEPPKKPLLLGGAPSTSTSETPAPDGDNGDNADNSAPASGGAISYPMKHDKAVETKEKLAKFKELNIPTLLLDESLQGPPEGEINQFLIDPVLNVLNSLSLSCL</sequence>
<reference evidence="1" key="1">
    <citation type="submission" date="2023-04" db="EMBL/GenBank/DDBJ databases">
        <title>Ambrosiozyma monospora NBRC 10751.</title>
        <authorList>
            <person name="Ichikawa N."/>
            <person name="Sato H."/>
            <person name="Tonouchi N."/>
        </authorList>
    </citation>
    <scope>NUCLEOTIDE SEQUENCE</scope>
    <source>
        <strain evidence="1">NBRC 10751</strain>
    </source>
</reference>
<protein>
    <submittedName>
        <fullName evidence="1">Unnamed protein product</fullName>
    </submittedName>
</protein>
<keyword evidence="2" id="KW-1185">Reference proteome</keyword>
<name>A0ACB5T8J2_AMBMO</name>